<keyword evidence="2" id="KW-1185">Reference proteome</keyword>
<gene>
    <name evidence="1" type="ORF">FNW02_17160</name>
</gene>
<organism evidence="1 2">
    <name type="scientific">Komarekiella delphini-convector SJRDD-AB1</name>
    <dbReference type="NCBI Taxonomy" id="2593771"/>
    <lineage>
        <taxon>Bacteria</taxon>
        <taxon>Bacillati</taxon>
        <taxon>Cyanobacteriota</taxon>
        <taxon>Cyanophyceae</taxon>
        <taxon>Nostocales</taxon>
        <taxon>Nostocaceae</taxon>
        <taxon>Komarekiella</taxon>
        <taxon>Komarekiella delphini-convector</taxon>
    </lineage>
</organism>
<dbReference type="AlphaFoldDB" id="A0AA40VS18"/>
<protein>
    <submittedName>
        <fullName evidence="1">Uncharacterized protein</fullName>
    </submittedName>
</protein>
<accession>A0AA40VS18</accession>
<proteinExistence type="predicted"/>
<dbReference type="RefSeq" id="WP_191758718.1">
    <property type="nucleotide sequence ID" value="NZ_VJXY01000017.1"/>
</dbReference>
<name>A0AA40VS18_9NOST</name>
<dbReference type="EMBL" id="VJXY01000017">
    <property type="protein sequence ID" value="MBD6617507.1"/>
    <property type="molecule type" value="Genomic_DNA"/>
</dbReference>
<evidence type="ECO:0000313" key="1">
    <source>
        <dbReference type="EMBL" id="MBD6617507.1"/>
    </source>
</evidence>
<comment type="caution">
    <text evidence="1">The sequence shown here is derived from an EMBL/GenBank/DDBJ whole genome shotgun (WGS) entry which is preliminary data.</text>
</comment>
<dbReference type="Proteomes" id="UP001165986">
    <property type="component" value="Unassembled WGS sequence"/>
</dbReference>
<reference evidence="1" key="1">
    <citation type="submission" date="2019-07" db="EMBL/GenBank/DDBJ databases">
        <title>Toxilogical consequences of a new and cryptic species of cyanobacteria (Komarekiella delphini-convector) recovered from the epidermis of a bottlenose dolphin and 1500 ft. in the air.</title>
        <authorList>
            <person name="Brown A.O."/>
            <person name="Dvorak P."/>
            <person name="Villanueva C.D."/>
            <person name="Foss A.J."/>
            <person name="Garvey A.D."/>
            <person name="Gibson Q.A."/>
            <person name="Johansen J.R."/>
            <person name="Casamatta D.A."/>
        </authorList>
    </citation>
    <scope>NUCLEOTIDE SEQUENCE</scope>
    <source>
        <strain evidence="1">SJRDD-AB1</strain>
    </source>
</reference>
<sequence length="180" mass="20688">MDDFKIAFLSKHLFDSDAIQGAVLVTDKNTKPLEFRVTEPIRPTKFQRTLYGEILYDYIFVELIAIPLLAALKEKPSIVLIQDEIFLSINSKQEIPVFRLLKENEAMFSKQIRTEQITSSPGSKSLTLRITTTSKFESQLNTTKLNLEEVHASRDLLEPFNRLRIACEQINTQSPEEQVK</sequence>
<evidence type="ECO:0000313" key="2">
    <source>
        <dbReference type="Proteomes" id="UP001165986"/>
    </source>
</evidence>